<dbReference type="Pfam" id="PF00465">
    <property type="entry name" value="Fe-ADH"/>
    <property type="match status" value="1"/>
</dbReference>
<name>A0A6C0Y1N0_9GAMM</name>
<dbReference type="AlphaFoldDB" id="A0A6C0Y1N0"/>
<keyword evidence="3" id="KW-0520">NAD</keyword>
<dbReference type="RefSeq" id="WP_163146312.1">
    <property type="nucleotide sequence ID" value="NZ_CP044455.1"/>
</dbReference>
<dbReference type="Gene3D" id="3.40.50.1970">
    <property type="match status" value="1"/>
</dbReference>
<dbReference type="CDD" id="cd08177">
    <property type="entry name" value="MAR"/>
    <property type="match status" value="1"/>
</dbReference>
<dbReference type="SUPFAM" id="SSF56796">
    <property type="entry name" value="Dehydroquinate synthase-like"/>
    <property type="match status" value="1"/>
</dbReference>
<evidence type="ECO:0000259" key="5">
    <source>
        <dbReference type="Pfam" id="PF25137"/>
    </source>
</evidence>
<dbReference type="Gene3D" id="1.20.1090.10">
    <property type="entry name" value="Dehydroquinate synthase-like - alpha domain"/>
    <property type="match status" value="1"/>
</dbReference>
<feature type="domain" description="Alcohol dehydrogenase iron-type/glycerol dehydrogenase GldA" evidence="4">
    <location>
        <begin position="10"/>
        <end position="153"/>
    </location>
</feature>
<organism evidence="6 7">
    <name type="scientific">Acinetobacter indicus</name>
    <dbReference type="NCBI Taxonomy" id="756892"/>
    <lineage>
        <taxon>Bacteria</taxon>
        <taxon>Pseudomonadati</taxon>
        <taxon>Pseudomonadota</taxon>
        <taxon>Gammaproteobacteria</taxon>
        <taxon>Moraxellales</taxon>
        <taxon>Moraxellaceae</taxon>
        <taxon>Acinetobacter</taxon>
    </lineage>
</organism>
<feature type="domain" description="Fe-containing alcohol dehydrogenase-like C-terminal" evidence="5">
    <location>
        <begin position="165"/>
        <end position="349"/>
    </location>
</feature>
<accession>A0A6C0Y1N0</accession>
<reference evidence="6 7" key="1">
    <citation type="submission" date="2019-09" db="EMBL/GenBank/DDBJ databases">
        <title>Non-baumannii Acinetobacter spp. carrying blaNDM-1 isolated in China.</title>
        <authorList>
            <person name="Cui C."/>
            <person name="Chen C."/>
            <person name="Sun J."/>
            <person name="Liu Y."/>
        </authorList>
    </citation>
    <scope>NUCLEOTIDE SEQUENCE [LARGE SCALE GENOMIC DNA]</scope>
    <source>
        <strain evidence="6 7">B18</strain>
    </source>
</reference>
<dbReference type="InterPro" id="IPR039697">
    <property type="entry name" value="Alcohol_dehydrogenase_Fe"/>
</dbReference>
<dbReference type="GO" id="GO:0018506">
    <property type="term" value="F:maleylacetate reductase activity"/>
    <property type="evidence" value="ECO:0007669"/>
    <property type="project" value="InterPro"/>
</dbReference>
<dbReference type="GO" id="GO:0046872">
    <property type="term" value="F:metal ion binding"/>
    <property type="evidence" value="ECO:0007669"/>
    <property type="project" value="InterPro"/>
</dbReference>
<dbReference type="GO" id="GO:0004022">
    <property type="term" value="F:alcohol dehydrogenase (NAD+) activity"/>
    <property type="evidence" value="ECO:0007669"/>
    <property type="project" value="TreeGrafter"/>
</dbReference>
<evidence type="ECO:0000256" key="3">
    <source>
        <dbReference type="ARBA" id="ARBA00023027"/>
    </source>
</evidence>
<protein>
    <submittedName>
        <fullName evidence="6">Maleylacetate reductase</fullName>
    </submittedName>
</protein>
<evidence type="ECO:0000256" key="1">
    <source>
        <dbReference type="ARBA" id="ARBA00007358"/>
    </source>
</evidence>
<dbReference type="InterPro" id="IPR056798">
    <property type="entry name" value="ADH_Fe_C"/>
</dbReference>
<dbReference type="EMBL" id="CP044455">
    <property type="protein sequence ID" value="QIC69950.1"/>
    <property type="molecule type" value="Genomic_DNA"/>
</dbReference>
<keyword evidence="2" id="KW-0560">Oxidoreductase</keyword>
<dbReference type="Proteomes" id="UP000503440">
    <property type="component" value="Chromosome"/>
</dbReference>
<gene>
    <name evidence="6" type="ORF">FSC09_05820</name>
</gene>
<dbReference type="InterPro" id="IPR034786">
    <property type="entry name" value="MAR"/>
</dbReference>
<dbReference type="InterPro" id="IPR001670">
    <property type="entry name" value="ADH_Fe/GldA"/>
</dbReference>
<sequence length="357" mass="38670">MPKFYYQALPVQVYFGAGEAKRTQDILKQAGYHKILLIATPGQQKAAEQLARQLGDLTVTVYAHAVMHVPAEVARQAVQAAQELQVDCCLALGGGSAIGLAKAIALNTHLPIVAIPTTYAGSEMTPVYGITENQLKTTGKAAQVLPKIVIYDPALNLNLPAEISACSGMNAMAHAVEALYAENKNPVISLMALEAIRCLATALPELVQHPNDIQLREQVSYDAWLAGICLGSVGMAIHHKICHSLGGTFNLPHAQTHAIMLAYSVHYNRHADVQAMDQLAAALGVDSREELGRFIYQLNQRLQIPLALKDLGLPEHAPADIARMICDSPYYNPREYDDDELKQLLLQAYAGLPPATL</sequence>
<comment type="similarity">
    <text evidence="1">Belongs to the iron-containing alcohol dehydrogenase family.</text>
</comment>
<evidence type="ECO:0000256" key="2">
    <source>
        <dbReference type="ARBA" id="ARBA00023002"/>
    </source>
</evidence>
<proteinExistence type="inferred from homology"/>
<evidence type="ECO:0000313" key="6">
    <source>
        <dbReference type="EMBL" id="QIC69950.1"/>
    </source>
</evidence>
<evidence type="ECO:0000259" key="4">
    <source>
        <dbReference type="Pfam" id="PF00465"/>
    </source>
</evidence>
<dbReference type="PANTHER" id="PTHR11496">
    <property type="entry name" value="ALCOHOL DEHYDROGENASE"/>
    <property type="match status" value="1"/>
</dbReference>
<dbReference type="Pfam" id="PF25137">
    <property type="entry name" value="ADH_Fe_C"/>
    <property type="match status" value="1"/>
</dbReference>
<dbReference type="PANTHER" id="PTHR11496:SF102">
    <property type="entry name" value="ALCOHOL DEHYDROGENASE 4"/>
    <property type="match status" value="1"/>
</dbReference>
<evidence type="ECO:0000313" key="7">
    <source>
        <dbReference type="Proteomes" id="UP000503440"/>
    </source>
</evidence>